<keyword evidence="2" id="KW-0378">Hydrolase</keyword>
<dbReference type="InterPro" id="IPR022742">
    <property type="entry name" value="Hydrolase_4"/>
</dbReference>
<dbReference type="EMBL" id="JACHWY010000003">
    <property type="protein sequence ID" value="MBB3048283.1"/>
    <property type="molecule type" value="Genomic_DNA"/>
</dbReference>
<feature type="domain" description="Serine aminopeptidase S33" evidence="1">
    <location>
        <begin position="26"/>
        <end position="291"/>
    </location>
</feature>
<accession>A0A7W4W746</accession>
<proteinExistence type="predicted"/>
<dbReference type="GO" id="GO:0016787">
    <property type="term" value="F:hydrolase activity"/>
    <property type="evidence" value="ECO:0007669"/>
    <property type="project" value="UniProtKB-KW"/>
</dbReference>
<dbReference type="PANTHER" id="PTHR11614">
    <property type="entry name" value="PHOSPHOLIPASE-RELATED"/>
    <property type="match status" value="1"/>
</dbReference>
<reference evidence="2 3" key="1">
    <citation type="submission" date="2020-08" db="EMBL/GenBank/DDBJ databases">
        <title>Genomic Encyclopedia of Type Strains, Phase III (KMG-III): the genomes of soil and plant-associated and newly described type strains.</title>
        <authorList>
            <person name="Whitman W."/>
        </authorList>
    </citation>
    <scope>NUCLEOTIDE SEQUENCE [LARGE SCALE GENOMIC DNA]</scope>
    <source>
        <strain evidence="2 3">CECT 8654</strain>
    </source>
</reference>
<dbReference type="RefSeq" id="WP_183411075.1">
    <property type="nucleotide sequence ID" value="NZ_JACHWY010000003.1"/>
</dbReference>
<dbReference type="InterPro" id="IPR029058">
    <property type="entry name" value="AB_hydrolase_fold"/>
</dbReference>
<sequence>MENMTEIEFLEDAGRQIAYRQWPISSPKAVIHIVHGMSEHSGCYADIAPQLNAAGYSVFAHDHCCHGANVPEAELGNLSETQNWDNIHADMLRINTMIRERYPDLPLALLGHSMGSFIAHRFAQQHPQKLDALLLEGSSFEPRWLTAIASRLAALECFRQGENGRSALLYALTFGGFNRRIKNPRTPFDWVTRNTQFVDAYHRDPRCGMQVANGYWRDMFRFLNTLYKTDSLKQLRSDLPVYVFSGDQDPVGHEGKGVLRLVSELTSTAGLKHLTHRLYPGAWHDLLHETNSDEVIGDLQAWLADHLPVRA</sequence>
<organism evidence="2 3">
    <name type="scientific">Litorivivens lipolytica</name>
    <dbReference type="NCBI Taxonomy" id="1524264"/>
    <lineage>
        <taxon>Bacteria</taxon>
        <taxon>Pseudomonadati</taxon>
        <taxon>Pseudomonadota</taxon>
        <taxon>Gammaproteobacteria</taxon>
        <taxon>Litorivivens</taxon>
    </lineage>
</organism>
<comment type="caution">
    <text evidence="2">The sequence shown here is derived from an EMBL/GenBank/DDBJ whole genome shotgun (WGS) entry which is preliminary data.</text>
</comment>
<keyword evidence="3" id="KW-1185">Reference proteome</keyword>
<dbReference type="InterPro" id="IPR051044">
    <property type="entry name" value="MAG_DAG_Lipase"/>
</dbReference>
<protein>
    <submittedName>
        <fullName evidence="2">Alpha-beta hydrolase superfamily lysophospholipase</fullName>
    </submittedName>
</protein>
<name>A0A7W4W746_9GAMM</name>
<evidence type="ECO:0000259" key="1">
    <source>
        <dbReference type="Pfam" id="PF12146"/>
    </source>
</evidence>
<dbReference type="Gene3D" id="3.40.50.1820">
    <property type="entry name" value="alpha/beta hydrolase"/>
    <property type="match status" value="1"/>
</dbReference>
<dbReference type="Proteomes" id="UP000537130">
    <property type="component" value="Unassembled WGS sequence"/>
</dbReference>
<dbReference type="SUPFAM" id="SSF53474">
    <property type="entry name" value="alpha/beta-Hydrolases"/>
    <property type="match status" value="1"/>
</dbReference>
<dbReference type="AlphaFoldDB" id="A0A7W4W746"/>
<evidence type="ECO:0000313" key="2">
    <source>
        <dbReference type="EMBL" id="MBB3048283.1"/>
    </source>
</evidence>
<dbReference type="Pfam" id="PF12146">
    <property type="entry name" value="Hydrolase_4"/>
    <property type="match status" value="1"/>
</dbReference>
<evidence type="ECO:0000313" key="3">
    <source>
        <dbReference type="Proteomes" id="UP000537130"/>
    </source>
</evidence>
<gene>
    <name evidence="2" type="ORF">FHR99_002557</name>
</gene>